<feature type="compositionally biased region" description="Basic and acidic residues" evidence="1">
    <location>
        <begin position="237"/>
        <end position="246"/>
    </location>
</feature>
<name>A0A9P6GGR7_9PLEO</name>
<feature type="compositionally biased region" description="Basic residues" evidence="1">
    <location>
        <begin position="226"/>
        <end position="236"/>
    </location>
</feature>
<dbReference type="Proteomes" id="UP000756921">
    <property type="component" value="Unassembled WGS sequence"/>
</dbReference>
<dbReference type="AlphaFoldDB" id="A0A9P6GGR7"/>
<feature type="compositionally biased region" description="Basic and acidic residues" evidence="1">
    <location>
        <begin position="152"/>
        <end position="170"/>
    </location>
</feature>
<dbReference type="EMBL" id="WJXW01000006">
    <property type="protein sequence ID" value="KAF9735437.1"/>
    <property type="molecule type" value="Genomic_DNA"/>
</dbReference>
<keyword evidence="3" id="KW-1185">Reference proteome</keyword>
<dbReference type="PANTHER" id="PTHR40132">
    <property type="entry name" value="PRE-MRNA-SPLICING FACTOR 38B"/>
    <property type="match status" value="1"/>
</dbReference>
<feature type="compositionally biased region" description="Basic residues" evidence="1">
    <location>
        <begin position="185"/>
        <end position="205"/>
    </location>
</feature>
<comment type="caution">
    <text evidence="2">The sequence shown here is derived from an EMBL/GenBank/DDBJ whole genome shotgun (WGS) entry which is preliminary data.</text>
</comment>
<evidence type="ECO:0000256" key="1">
    <source>
        <dbReference type="SAM" id="MobiDB-lite"/>
    </source>
</evidence>
<dbReference type="PANTHER" id="PTHR40132:SF1">
    <property type="entry name" value="PRE-MRNA-SPLICING FACTOR 38B"/>
    <property type="match status" value="1"/>
</dbReference>
<sequence>MADGSVDDDEYVARLLKQDAVDASKKYSFVGLDAFHSKRQRPDAPKPNTNFLRHIIRQTDSHNAALLAREAKDSRARLRQLDTAKDGGDDRTPKRQRRQEDEYDCHERMTEGRERPRVSSDENQDRRSSQRSAHARHGPRNEECRHRRRRSVDKAERPAYRSDPRRESERHSRRSRDVAQSSRHSEHRSRKHAREQHNSRSRTHTRSPSPSSSRYHKTSKRDGRSRSPRRRSRSPPRHSEKRESRRASRIRAKRCPSTEDESDPLEAIVGPLPPPKQPTVRSRGRGAHRGDAEGINARFSSTYDAAIDTDALSDKGDDWGDAVETYRDRQRWKQQGAERLKAAGFSDEQVSKWERGDEKNEEDVRWTARGQAREWDRGKVVDADGDIGHKAAWADR</sequence>
<evidence type="ECO:0008006" key="4">
    <source>
        <dbReference type="Google" id="ProtNLM"/>
    </source>
</evidence>
<feature type="region of interest" description="Disordered" evidence="1">
    <location>
        <begin position="336"/>
        <end position="365"/>
    </location>
</feature>
<reference evidence="2" key="1">
    <citation type="journal article" date="2020" name="Mol. Plant Microbe Interact.">
        <title>Genome Sequence of the Biocontrol Agent Coniothyrium minitans strain Conio (IMI 134523).</title>
        <authorList>
            <person name="Patel D."/>
            <person name="Shittu T.A."/>
            <person name="Baroncelli R."/>
            <person name="Muthumeenakshi S."/>
            <person name="Osborne T.H."/>
            <person name="Janganan T.K."/>
            <person name="Sreenivasaprasad S."/>
        </authorList>
    </citation>
    <scope>NUCLEOTIDE SEQUENCE</scope>
    <source>
        <strain evidence="2">Conio</strain>
    </source>
</reference>
<gene>
    <name evidence="2" type="ORF">PMIN01_06842</name>
</gene>
<feature type="region of interest" description="Disordered" evidence="1">
    <location>
        <begin position="71"/>
        <end position="296"/>
    </location>
</feature>
<dbReference type="OrthoDB" id="2431475at2759"/>
<evidence type="ECO:0000313" key="3">
    <source>
        <dbReference type="Proteomes" id="UP000756921"/>
    </source>
</evidence>
<feature type="compositionally biased region" description="Basic and acidic residues" evidence="1">
    <location>
        <begin position="349"/>
        <end position="365"/>
    </location>
</feature>
<evidence type="ECO:0000313" key="2">
    <source>
        <dbReference type="EMBL" id="KAF9735437.1"/>
    </source>
</evidence>
<accession>A0A9P6GGR7</accession>
<feature type="compositionally biased region" description="Basic and acidic residues" evidence="1">
    <location>
        <begin position="71"/>
        <end position="93"/>
    </location>
</feature>
<proteinExistence type="predicted"/>
<feature type="compositionally biased region" description="Basic and acidic residues" evidence="1">
    <location>
        <begin position="105"/>
        <end position="128"/>
    </location>
</feature>
<protein>
    <recommendedName>
        <fullName evidence="4">Pre-mRNA-splicing factor 38B</fullName>
    </recommendedName>
</protein>
<organism evidence="2 3">
    <name type="scientific">Paraphaeosphaeria minitans</name>
    <dbReference type="NCBI Taxonomy" id="565426"/>
    <lineage>
        <taxon>Eukaryota</taxon>
        <taxon>Fungi</taxon>
        <taxon>Dikarya</taxon>
        <taxon>Ascomycota</taxon>
        <taxon>Pezizomycotina</taxon>
        <taxon>Dothideomycetes</taxon>
        <taxon>Pleosporomycetidae</taxon>
        <taxon>Pleosporales</taxon>
        <taxon>Massarineae</taxon>
        <taxon>Didymosphaeriaceae</taxon>
        <taxon>Paraphaeosphaeria</taxon>
    </lineage>
</organism>